<dbReference type="InterPro" id="IPR036881">
    <property type="entry name" value="Glyco_hydro_3_C_sf"/>
</dbReference>
<evidence type="ECO:0000313" key="7">
    <source>
        <dbReference type="Proteomes" id="UP001151760"/>
    </source>
</evidence>
<dbReference type="InterPro" id="IPR036962">
    <property type="entry name" value="Glyco_hydro_3_N_sf"/>
</dbReference>
<dbReference type="Pfam" id="PF01915">
    <property type="entry name" value="Glyco_hydro_3_C"/>
    <property type="match status" value="1"/>
</dbReference>
<dbReference type="Gene3D" id="3.20.20.300">
    <property type="entry name" value="Glycoside hydrolase, family 3, N-terminal domain"/>
    <property type="match status" value="1"/>
</dbReference>
<keyword evidence="3" id="KW-0732">Signal</keyword>
<evidence type="ECO:0000259" key="4">
    <source>
        <dbReference type="Pfam" id="PF00933"/>
    </source>
</evidence>
<organism evidence="6 7">
    <name type="scientific">Tanacetum coccineum</name>
    <dbReference type="NCBI Taxonomy" id="301880"/>
    <lineage>
        <taxon>Eukaryota</taxon>
        <taxon>Viridiplantae</taxon>
        <taxon>Streptophyta</taxon>
        <taxon>Embryophyta</taxon>
        <taxon>Tracheophyta</taxon>
        <taxon>Spermatophyta</taxon>
        <taxon>Magnoliopsida</taxon>
        <taxon>eudicotyledons</taxon>
        <taxon>Gunneridae</taxon>
        <taxon>Pentapetalae</taxon>
        <taxon>asterids</taxon>
        <taxon>campanulids</taxon>
        <taxon>Asterales</taxon>
        <taxon>Asteraceae</taxon>
        <taxon>Asteroideae</taxon>
        <taxon>Anthemideae</taxon>
        <taxon>Anthemidinae</taxon>
        <taxon>Tanacetum</taxon>
    </lineage>
</organism>
<feature type="domain" description="Glycoside hydrolase family 3 N-terminal" evidence="4">
    <location>
        <begin position="55"/>
        <end position="378"/>
    </location>
</feature>
<dbReference type="InterPro" id="IPR051915">
    <property type="entry name" value="Cellulose_Degrad_GH3"/>
</dbReference>
<dbReference type="InterPro" id="IPR017853">
    <property type="entry name" value="GH"/>
</dbReference>
<feature type="domain" description="Glycoside hydrolase family 3 C-terminal" evidence="5">
    <location>
        <begin position="415"/>
        <end position="622"/>
    </location>
</feature>
<dbReference type="EMBL" id="BQNB010009350">
    <property type="protein sequence ID" value="GJS62295.1"/>
    <property type="molecule type" value="Genomic_DNA"/>
</dbReference>
<dbReference type="SUPFAM" id="SSF52279">
    <property type="entry name" value="Beta-D-glucan exohydrolase, C-terminal domain"/>
    <property type="match status" value="1"/>
</dbReference>
<evidence type="ECO:0000259" key="5">
    <source>
        <dbReference type="Pfam" id="PF01915"/>
    </source>
</evidence>
<accession>A0ABQ4XAM4</accession>
<dbReference type="Gene3D" id="3.40.50.1700">
    <property type="entry name" value="Glycoside hydrolase family 3 C-terminal domain"/>
    <property type="match status" value="1"/>
</dbReference>
<proteinExistence type="predicted"/>
<comment type="caution">
    <text evidence="6">The sequence shown here is derived from an EMBL/GenBank/DDBJ whole genome shotgun (WGS) entry which is preliminary data.</text>
</comment>
<reference evidence="6" key="2">
    <citation type="submission" date="2022-01" db="EMBL/GenBank/DDBJ databases">
        <authorList>
            <person name="Yamashiro T."/>
            <person name="Shiraishi A."/>
            <person name="Satake H."/>
            <person name="Nakayama K."/>
        </authorList>
    </citation>
    <scope>NUCLEOTIDE SEQUENCE</scope>
</reference>
<reference evidence="6" key="1">
    <citation type="journal article" date="2022" name="Int. J. Mol. Sci.">
        <title>Draft Genome of Tanacetum Coccineum: Genomic Comparison of Closely Related Tanacetum-Family Plants.</title>
        <authorList>
            <person name="Yamashiro T."/>
            <person name="Shiraishi A."/>
            <person name="Nakayama K."/>
            <person name="Satake H."/>
        </authorList>
    </citation>
    <scope>NUCLEOTIDE SEQUENCE</scope>
</reference>
<evidence type="ECO:0000256" key="2">
    <source>
        <dbReference type="ARBA" id="ARBA00023295"/>
    </source>
</evidence>
<protein>
    <submittedName>
        <fullName evidence="6">Glucan 1,3-beta-glucosidase</fullName>
    </submittedName>
</protein>
<keyword evidence="7" id="KW-1185">Reference proteome</keyword>
<dbReference type="PRINTS" id="PR00133">
    <property type="entry name" value="GLHYDRLASE3"/>
</dbReference>
<keyword evidence="2" id="KW-0326">Glycosidase</keyword>
<dbReference type="InterPro" id="IPR001764">
    <property type="entry name" value="Glyco_hydro_3_N"/>
</dbReference>
<evidence type="ECO:0000313" key="6">
    <source>
        <dbReference type="EMBL" id="GJS62295.1"/>
    </source>
</evidence>
<dbReference type="Pfam" id="PF00933">
    <property type="entry name" value="Glyco_hydro_3"/>
    <property type="match status" value="1"/>
</dbReference>
<evidence type="ECO:0000256" key="1">
    <source>
        <dbReference type="ARBA" id="ARBA00022801"/>
    </source>
</evidence>
<gene>
    <name evidence="6" type="ORF">Tco_0657079</name>
</gene>
<dbReference type="SUPFAM" id="SSF51445">
    <property type="entry name" value="(Trans)glycosidases"/>
    <property type="match status" value="1"/>
</dbReference>
<dbReference type="PANTHER" id="PTHR30620">
    <property type="entry name" value="PERIPLASMIC BETA-GLUCOSIDASE-RELATED"/>
    <property type="match status" value="1"/>
</dbReference>
<dbReference type="InterPro" id="IPR002772">
    <property type="entry name" value="Glyco_hydro_3_C"/>
</dbReference>
<keyword evidence="1" id="KW-0378">Hydrolase</keyword>
<evidence type="ECO:0000256" key="3">
    <source>
        <dbReference type="SAM" id="SignalP"/>
    </source>
</evidence>
<feature type="chain" id="PRO_5047518993" evidence="3">
    <location>
        <begin position="27"/>
        <end position="629"/>
    </location>
</feature>
<sequence length="629" mass="69445">MKLTRMGVGNMGKFSVFLMMVMCCWASMAESEYMLYKDSKQSLDTRINDLLKRMTLEEKIGQVTQIERSVASNEVMKKYFIGSILSGGGSVPSKQATPETWINMVNDFQKGSLSTRLGIPMIYGIDAVHGNNNVYKSTIFPHNVGLGVTRQKIGAATALEVRATGIQYAFAPCIAVCRDPRWGRCFESYSEDTEIVRLMTEIIPGLQGEITDDSKKGTPFVNGQQKVAACAKHYLGDGGTHLGTNEGNTVLNRKKLFSIHMPAYNDAILKGVATIMTSYSSWNGVKMHANRNLVTNYLKNKLNFKGFVISDWEGIDRITTPPHANYTYSILAGMNAGIDMFMIPMNYTEFIDGLTYLVKNKFVPMSRLDDAVQRILRVKFTMGLFENPLADYSMAKYLGCQEHRDLAREAVRKTLVLLKNGKYSQPLLPLPKKTSKILVAGSHADNIGLQCGGWTIEWQGLSGNSTAGTTILSAVKSTVDPKTKVVYNENPDKEYFKSNKFDYAIVVVGEPPYAETFGDNSNLTLPESGQSTIRNVCGSVKCVVVLITGRPMVVQPFVDTVDALVAAWLPGSEGQGVTDVLFGHYGFTGKLARTWFKSVDQLPMNVGDPHYDPLYPFGFGLTTKPTKAT</sequence>
<name>A0ABQ4XAM4_9ASTR</name>
<feature type="signal peptide" evidence="3">
    <location>
        <begin position="1"/>
        <end position="26"/>
    </location>
</feature>
<dbReference type="Proteomes" id="UP001151760">
    <property type="component" value="Unassembled WGS sequence"/>
</dbReference>
<dbReference type="PANTHER" id="PTHR30620:SF91">
    <property type="entry name" value="BETA-GLUCOSIDASE"/>
    <property type="match status" value="1"/>
</dbReference>